<organism evidence="1 2">
    <name type="scientific">Riccia fluitans</name>
    <dbReference type="NCBI Taxonomy" id="41844"/>
    <lineage>
        <taxon>Eukaryota</taxon>
        <taxon>Viridiplantae</taxon>
        <taxon>Streptophyta</taxon>
        <taxon>Embryophyta</taxon>
        <taxon>Marchantiophyta</taxon>
        <taxon>Marchantiopsida</taxon>
        <taxon>Marchantiidae</taxon>
        <taxon>Marchantiales</taxon>
        <taxon>Ricciaceae</taxon>
        <taxon>Riccia</taxon>
    </lineage>
</organism>
<gene>
    <name evidence="1" type="ORF">R1flu_012598</name>
</gene>
<protein>
    <submittedName>
        <fullName evidence="1">Uncharacterized protein</fullName>
    </submittedName>
</protein>
<keyword evidence="2" id="KW-1185">Reference proteome</keyword>
<proteinExistence type="predicted"/>
<sequence>MDNEQADKWRRNSQQRWIRVGDAPSKFFFTLLNAKHSNEEIGVLTTKDGNIVEEQSGIMAELHKYYTKLYKADPETSHTLQVRKEALEGITNKVTASQKAKLTAIPTKEEINKTIKELKTRMPRALMV</sequence>
<evidence type="ECO:0000313" key="1">
    <source>
        <dbReference type="EMBL" id="KAL2645011.1"/>
    </source>
</evidence>
<comment type="caution">
    <text evidence="1">The sequence shown here is derived from an EMBL/GenBank/DDBJ whole genome shotgun (WGS) entry which is preliminary data.</text>
</comment>
<name>A0ABD1ZB73_9MARC</name>
<dbReference type="Proteomes" id="UP001605036">
    <property type="component" value="Unassembled WGS sequence"/>
</dbReference>
<reference evidence="1 2" key="1">
    <citation type="submission" date="2024-09" db="EMBL/GenBank/DDBJ databases">
        <title>Chromosome-scale assembly of Riccia fluitans.</title>
        <authorList>
            <person name="Paukszto L."/>
            <person name="Sawicki J."/>
            <person name="Karawczyk K."/>
            <person name="Piernik-Szablinska J."/>
            <person name="Szczecinska M."/>
            <person name="Mazdziarz M."/>
        </authorList>
    </citation>
    <scope>NUCLEOTIDE SEQUENCE [LARGE SCALE GENOMIC DNA]</scope>
    <source>
        <strain evidence="1">Rf_01</strain>
        <tissue evidence="1">Aerial parts of the thallus</tissue>
    </source>
</reference>
<dbReference type="AlphaFoldDB" id="A0ABD1ZB73"/>
<evidence type="ECO:0000313" key="2">
    <source>
        <dbReference type="Proteomes" id="UP001605036"/>
    </source>
</evidence>
<dbReference type="EMBL" id="JBHFFA010000002">
    <property type="protein sequence ID" value="KAL2645011.1"/>
    <property type="molecule type" value="Genomic_DNA"/>
</dbReference>
<accession>A0ABD1ZB73</accession>